<dbReference type="AlphaFoldDB" id="A0A4Y2S0A4"/>
<sequence length="112" mass="12576">MCENHPLASTTATEAVAGPSNVQNKFEELPESHGHNLECRNSLRVSTTATEAIVGPSIAQNTYEELPHVQSDLPLRKRSSFFNQCYGCCCESLPNIRVEKTLLLILWKEFRK</sequence>
<comment type="caution">
    <text evidence="2">The sequence shown here is derived from an EMBL/GenBank/DDBJ whole genome shotgun (WGS) entry which is preliminary data.</text>
</comment>
<feature type="region of interest" description="Disordered" evidence="1">
    <location>
        <begin position="1"/>
        <end position="20"/>
    </location>
</feature>
<organism evidence="2 3">
    <name type="scientific">Araneus ventricosus</name>
    <name type="common">Orbweaver spider</name>
    <name type="synonym">Epeira ventricosa</name>
    <dbReference type="NCBI Taxonomy" id="182803"/>
    <lineage>
        <taxon>Eukaryota</taxon>
        <taxon>Metazoa</taxon>
        <taxon>Ecdysozoa</taxon>
        <taxon>Arthropoda</taxon>
        <taxon>Chelicerata</taxon>
        <taxon>Arachnida</taxon>
        <taxon>Araneae</taxon>
        <taxon>Araneomorphae</taxon>
        <taxon>Entelegynae</taxon>
        <taxon>Araneoidea</taxon>
        <taxon>Araneidae</taxon>
        <taxon>Araneus</taxon>
    </lineage>
</organism>
<gene>
    <name evidence="2" type="ORF">AVEN_257971_1</name>
</gene>
<dbReference type="Proteomes" id="UP000499080">
    <property type="component" value="Unassembled WGS sequence"/>
</dbReference>
<evidence type="ECO:0000313" key="2">
    <source>
        <dbReference type="EMBL" id="GBN80695.1"/>
    </source>
</evidence>
<protein>
    <submittedName>
        <fullName evidence="2">Uncharacterized protein</fullName>
    </submittedName>
</protein>
<evidence type="ECO:0000256" key="1">
    <source>
        <dbReference type="SAM" id="MobiDB-lite"/>
    </source>
</evidence>
<dbReference type="EMBL" id="BGPR01018991">
    <property type="protein sequence ID" value="GBN80695.1"/>
    <property type="molecule type" value="Genomic_DNA"/>
</dbReference>
<keyword evidence="3" id="KW-1185">Reference proteome</keyword>
<accession>A0A4Y2S0A4</accession>
<reference evidence="2 3" key="1">
    <citation type="journal article" date="2019" name="Sci. Rep.">
        <title>Orb-weaving spider Araneus ventricosus genome elucidates the spidroin gene catalogue.</title>
        <authorList>
            <person name="Kono N."/>
            <person name="Nakamura H."/>
            <person name="Ohtoshi R."/>
            <person name="Moran D.A.P."/>
            <person name="Shinohara A."/>
            <person name="Yoshida Y."/>
            <person name="Fujiwara M."/>
            <person name="Mori M."/>
            <person name="Tomita M."/>
            <person name="Arakawa K."/>
        </authorList>
    </citation>
    <scope>NUCLEOTIDE SEQUENCE [LARGE SCALE GENOMIC DNA]</scope>
</reference>
<name>A0A4Y2S0A4_ARAVE</name>
<evidence type="ECO:0000313" key="3">
    <source>
        <dbReference type="Proteomes" id="UP000499080"/>
    </source>
</evidence>
<proteinExistence type="predicted"/>